<accession>A0A8K0PFJ9</accession>
<proteinExistence type="predicted"/>
<keyword evidence="2" id="KW-1185">Reference proteome</keyword>
<dbReference type="AlphaFoldDB" id="A0A8K0PFJ9"/>
<comment type="caution">
    <text evidence="1">The sequence shown here is derived from an EMBL/GenBank/DDBJ whole genome shotgun (WGS) entry which is preliminary data.</text>
</comment>
<evidence type="ECO:0000313" key="2">
    <source>
        <dbReference type="Proteomes" id="UP000809789"/>
    </source>
</evidence>
<name>A0A8K0PFJ9_9PEZI</name>
<dbReference type="Proteomes" id="UP000809789">
    <property type="component" value="Unassembled WGS sequence"/>
</dbReference>
<dbReference type="EMBL" id="JAESVG020000002">
    <property type="protein sequence ID" value="KAG8630405.1"/>
    <property type="molecule type" value="Genomic_DNA"/>
</dbReference>
<sequence length="210" mass="22611">MEEIASLRAVILGLRKDREKIGPRMDRSPSDVEDIAMADTICVKSSPLDTVADPAIDTSTPKMDGNQAVPSIETPGPVTNEGDPFLITSDSLPLYGETGTRRLALSTDVCGSSAEADRIFNEVEFSKPEADWASAVGGDVTEFSLPPDYFDLDFDLSTTAKCQTDKEGCSSERNQQGSGVNAEKLTVSMDTNDQSFRTCNNRTLNIADTS</sequence>
<gene>
    <name evidence="1" type="ORF">KVT40_002024</name>
</gene>
<reference evidence="1" key="1">
    <citation type="submission" date="2021-07" db="EMBL/GenBank/DDBJ databases">
        <title>Elsinoe batatas strain:CRI-CJ2 Genome sequencing and assembly.</title>
        <authorList>
            <person name="Huang L."/>
        </authorList>
    </citation>
    <scope>NUCLEOTIDE SEQUENCE</scope>
    <source>
        <strain evidence="1">CRI-CJ2</strain>
    </source>
</reference>
<organism evidence="1 2">
    <name type="scientific">Elsinoe batatas</name>
    <dbReference type="NCBI Taxonomy" id="2601811"/>
    <lineage>
        <taxon>Eukaryota</taxon>
        <taxon>Fungi</taxon>
        <taxon>Dikarya</taxon>
        <taxon>Ascomycota</taxon>
        <taxon>Pezizomycotina</taxon>
        <taxon>Dothideomycetes</taxon>
        <taxon>Dothideomycetidae</taxon>
        <taxon>Myriangiales</taxon>
        <taxon>Elsinoaceae</taxon>
        <taxon>Elsinoe</taxon>
    </lineage>
</organism>
<evidence type="ECO:0000313" key="1">
    <source>
        <dbReference type="EMBL" id="KAG8630405.1"/>
    </source>
</evidence>
<protein>
    <submittedName>
        <fullName evidence="1">Uncharacterized protein</fullName>
    </submittedName>
</protein>